<sequence>MKIASVILPSILMGLTAAIVVPEAQTADSFNEMGRELNQSTEPALPNGSDIPMRPLALERVESSARNDLDDESIEGLLKSFDSSGPSESRRTTLKVPVPITAETFNLKLTKWDRQDSGVQRLIVQGVDRVNGLLKAWDLMTAEYNEFMARFINALPCGNQVPKAECNAWDDIDDILGRGDGIDEDASLYASLLAMNKKIREANELTSKFIVTVNGTIYLMPARIDALWTARKVIQIGILVDTHPFSADHCILCDQQLLSTSIAHLVVECEQVVGHRIQSGLVPAIQKSRLRLLGRALDPGVENVYTWLRGGVLNGETDLDQRWLDGSVEHESMGTRHDNRAAGSTVS</sequence>
<feature type="signal peptide" evidence="1">
    <location>
        <begin position="1"/>
        <end position="18"/>
    </location>
</feature>
<comment type="caution">
    <text evidence="2">The sequence shown here is derived from an EMBL/GenBank/DDBJ whole genome shotgun (WGS) entry which is preliminary data.</text>
</comment>
<accession>A0ABQ8F709</accession>
<evidence type="ECO:0000313" key="3">
    <source>
        <dbReference type="Proteomes" id="UP001648503"/>
    </source>
</evidence>
<evidence type="ECO:0000313" key="2">
    <source>
        <dbReference type="EMBL" id="KAH6591854.1"/>
    </source>
</evidence>
<proteinExistence type="predicted"/>
<reference evidence="2 3" key="1">
    <citation type="submission" date="2021-02" db="EMBL/GenBank/DDBJ databases">
        <title>Variation within the Batrachochytrium salamandrivorans European outbreak.</title>
        <authorList>
            <person name="Kelly M."/>
            <person name="Pasmans F."/>
            <person name="Shea T.P."/>
            <person name="Munoz J.F."/>
            <person name="Carranza S."/>
            <person name="Cuomo C.A."/>
            <person name="Martel A."/>
        </authorList>
    </citation>
    <scope>NUCLEOTIDE SEQUENCE [LARGE SCALE GENOMIC DNA]</scope>
    <source>
        <strain evidence="2 3">AMFP18/2</strain>
    </source>
</reference>
<evidence type="ECO:0000256" key="1">
    <source>
        <dbReference type="SAM" id="SignalP"/>
    </source>
</evidence>
<keyword evidence="3" id="KW-1185">Reference proteome</keyword>
<organism evidence="2 3">
    <name type="scientific">Batrachochytrium salamandrivorans</name>
    <dbReference type="NCBI Taxonomy" id="1357716"/>
    <lineage>
        <taxon>Eukaryota</taxon>
        <taxon>Fungi</taxon>
        <taxon>Fungi incertae sedis</taxon>
        <taxon>Chytridiomycota</taxon>
        <taxon>Chytridiomycota incertae sedis</taxon>
        <taxon>Chytridiomycetes</taxon>
        <taxon>Rhizophydiales</taxon>
        <taxon>Rhizophydiales incertae sedis</taxon>
        <taxon>Batrachochytrium</taxon>
    </lineage>
</organism>
<feature type="chain" id="PRO_5045556750" evidence="1">
    <location>
        <begin position="19"/>
        <end position="347"/>
    </location>
</feature>
<keyword evidence="1" id="KW-0732">Signal</keyword>
<dbReference type="EMBL" id="JAFCIX010000395">
    <property type="protein sequence ID" value="KAH6591854.1"/>
    <property type="molecule type" value="Genomic_DNA"/>
</dbReference>
<dbReference type="Proteomes" id="UP001648503">
    <property type="component" value="Unassembled WGS sequence"/>
</dbReference>
<protein>
    <submittedName>
        <fullName evidence="2">Uncharacterized protein</fullName>
    </submittedName>
</protein>
<gene>
    <name evidence="2" type="ORF">BASA50_008453</name>
</gene>
<name>A0ABQ8F709_9FUNG</name>